<evidence type="ECO:0000313" key="2">
    <source>
        <dbReference type="EMBL" id="SMO58635.1"/>
    </source>
</evidence>
<keyword evidence="1" id="KW-0472">Membrane</keyword>
<keyword evidence="1" id="KW-1133">Transmembrane helix</keyword>
<feature type="transmembrane region" description="Helical" evidence="1">
    <location>
        <begin position="57"/>
        <end position="76"/>
    </location>
</feature>
<evidence type="ECO:0000256" key="1">
    <source>
        <dbReference type="SAM" id="Phobius"/>
    </source>
</evidence>
<dbReference type="Proteomes" id="UP000315460">
    <property type="component" value="Unassembled WGS sequence"/>
</dbReference>
<gene>
    <name evidence="2" type="ORF">SAMN06265174_102479</name>
</gene>
<protein>
    <submittedName>
        <fullName evidence="2">Uncharacterized protein</fullName>
    </submittedName>
</protein>
<organism evidence="2 3">
    <name type="scientific">Dietzia kunjamensis subsp. schimae</name>
    <dbReference type="NCBI Taxonomy" id="498198"/>
    <lineage>
        <taxon>Bacteria</taxon>
        <taxon>Bacillati</taxon>
        <taxon>Actinomycetota</taxon>
        <taxon>Actinomycetes</taxon>
        <taxon>Mycobacteriales</taxon>
        <taxon>Dietziaceae</taxon>
        <taxon>Dietzia</taxon>
    </lineage>
</organism>
<keyword evidence="3" id="KW-1185">Reference proteome</keyword>
<comment type="caution">
    <text evidence="2">The sequence shown here is derived from an EMBL/GenBank/DDBJ whole genome shotgun (WGS) entry which is preliminary data.</text>
</comment>
<reference evidence="2 3" key="1">
    <citation type="submission" date="2017-05" db="EMBL/GenBank/DDBJ databases">
        <authorList>
            <person name="Varghese N."/>
            <person name="Submissions S."/>
        </authorList>
    </citation>
    <scope>NUCLEOTIDE SEQUENCE [LARGE SCALE GENOMIC DNA]</scope>
    <source>
        <strain evidence="2 3">DSM 45139</strain>
    </source>
</reference>
<evidence type="ECO:0000313" key="3">
    <source>
        <dbReference type="Proteomes" id="UP000315460"/>
    </source>
</evidence>
<proteinExistence type="predicted"/>
<dbReference type="EMBL" id="FXTG01000002">
    <property type="protein sequence ID" value="SMO58635.1"/>
    <property type="molecule type" value="Genomic_DNA"/>
</dbReference>
<keyword evidence="1" id="KW-0812">Transmembrane</keyword>
<sequence length="77" mass="8085">MTNAIVGARVVTSSTEGELDVTATQPAAQRLRAILDGEPPQPFEGSGCSDHVRRRNLHVSVAVALALLLVLVVLLAI</sequence>
<name>A0ABY1MZD9_9ACTN</name>
<accession>A0ABY1MZD9</accession>